<proteinExistence type="predicted"/>
<keyword evidence="2" id="KW-1185">Reference proteome</keyword>
<dbReference type="EMBL" id="CM047910">
    <property type="protein sequence ID" value="KAJ0075858.1"/>
    <property type="molecule type" value="Genomic_DNA"/>
</dbReference>
<organism evidence="1 2">
    <name type="scientific">Pistacia atlantica</name>
    <dbReference type="NCBI Taxonomy" id="434234"/>
    <lineage>
        <taxon>Eukaryota</taxon>
        <taxon>Viridiplantae</taxon>
        <taxon>Streptophyta</taxon>
        <taxon>Embryophyta</taxon>
        <taxon>Tracheophyta</taxon>
        <taxon>Spermatophyta</taxon>
        <taxon>Magnoliopsida</taxon>
        <taxon>eudicotyledons</taxon>
        <taxon>Gunneridae</taxon>
        <taxon>Pentapetalae</taxon>
        <taxon>rosids</taxon>
        <taxon>malvids</taxon>
        <taxon>Sapindales</taxon>
        <taxon>Anacardiaceae</taxon>
        <taxon>Pistacia</taxon>
    </lineage>
</organism>
<reference evidence="2" key="1">
    <citation type="journal article" date="2023" name="G3 (Bethesda)">
        <title>Genome assembly and association tests identify interacting loci associated with vigor, precocity, and sex in interspecific pistachio rootstocks.</title>
        <authorList>
            <person name="Palmer W."/>
            <person name="Jacygrad E."/>
            <person name="Sagayaradj S."/>
            <person name="Cavanaugh K."/>
            <person name="Han R."/>
            <person name="Bertier L."/>
            <person name="Beede B."/>
            <person name="Kafkas S."/>
            <person name="Golino D."/>
            <person name="Preece J."/>
            <person name="Michelmore R."/>
        </authorList>
    </citation>
    <scope>NUCLEOTIDE SEQUENCE [LARGE SCALE GENOMIC DNA]</scope>
</reference>
<sequence length="371" mass="41077">MHQPQLHSRLDLAELKAQLVKRLGSDRSKLYFFYLNKLLSLKLSKVEFNKLCLRVIGRENVTLHNQLIRSILKNACNAKVPPSGSTQDGDGYQQNGDVLLSSPWGAQSGISNGKVEFSRQSTITGNNIVLENGDLGHEILKPLQHHQVVSRKTNNEGEIGLCHPAKEKASADGLPSVDSNEQSEVLVGDGIELSTRSSIQAPLGIPLCSFSVGGARQASHLASIGRCFSSYDTGGLLKTETLKERMQQIAAAEGLEDVSMDCANLLNIGLDIYLKRLIRSSIEPVVARCGHDLMAKNISKYHNHAKHSGVIPGYHFHMQSNGRPLEEMREHRHNLLTSLLDFKVAMWLKPQQLGEDWPLILEKICTRTLKE</sequence>
<evidence type="ECO:0000313" key="1">
    <source>
        <dbReference type="EMBL" id="KAJ0075858.1"/>
    </source>
</evidence>
<dbReference type="Proteomes" id="UP001164250">
    <property type="component" value="Chromosome 15"/>
</dbReference>
<accession>A0ACC0ZW22</accession>
<name>A0ACC0ZW22_9ROSI</name>
<comment type="caution">
    <text evidence="1">The sequence shown here is derived from an EMBL/GenBank/DDBJ whole genome shotgun (WGS) entry which is preliminary data.</text>
</comment>
<evidence type="ECO:0000313" key="2">
    <source>
        <dbReference type="Proteomes" id="UP001164250"/>
    </source>
</evidence>
<protein>
    <submittedName>
        <fullName evidence="1">Uncharacterized protein</fullName>
    </submittedName>
</protein>
<gene>
    <name evidence="1" type="ORF">Patl1_34845</name>
</gene>